<evidence type="ECO:0000256" key="1">
    <source>
        <dbReference type="ARBA" id="ARBA00004651"/>
    </source>
</evidence>
<comment type="function">
    <text evidence="9">Component of the transport system for branched-chain amino acids.</text>
</comment>
<dbReference type="Gene3D" id="1.20.1740.10">
    <property type="entry name" value="Amino acid/polyamine transporter I"/>
    <property type="match status" value="1"/>
</dbReference>
<dbReference type="AlphaFoldDB" id="A0A0R1M5Z9"/>
<evidence type="ECO:0000256" key="7">
    <source>
        <dbReference type="ARBA" id="ARBA00022989"/>
    </source>
</evidence>
<dbReference type="PANTHER" id="PTHR30588:SF0">
    <property type="entry name" value="BRANCHED-CHAIN AMINO ACID PERMEASE BRNQ"/>
    <property type="match status" value="1"/>
</dbReference>
<dbReference type="NCBIfam" id="TIGR00796">
    <property type="entry name" value="livcs"/>
    <property type="match status" value="1"/>
</dbReference>
<sequence length="467" mass="50551">MKKNKLGFKGMGLIASLIFGMLFGAGNLIFPVYLGQLAGNNWLPAAVGFLVTGVLIPLLALIALGVSRSNGLYDFGAPAGKKFAAFFLIVTHLSLGPLFATPRTASTAYQLAFAGVLPAKYQTMGLFLFSAVFFLLVYLFAKNQVQLTRYIGKWLNPLFLLLLAVIFLVALINPMGSLHQNITISYHKAAFANGFLEGYNTMDALAALAFGVTIIKALSFLKVTHPKKIASSLVKTGMLAMGVEAVIYIGLIMLGATSLGQFKIAANGGIALGQIIQYYLGSFGAAFLGIMGTLAVFTTAMGLVTSFAQDMHSIFPKISYNFFLVFTVIASFGTSNLGLTQIIAWATPLLMFLYPLAMALILLSLLVFMFKLDNVVYRPTLFFTSLAAVLDGINAAPAVIRNIFSLALDKYYQYMPFSEVGFGWILPTAIGLVLGLLLHWRKNHNTEKITENDNISEKIAAKDNESL</sequence>
<feature type="transmembrane region" description="Helical" evidence="9">
    <location>
        <begin position="233"/>
        <end position="256"/>
    </location>
</feature>
<feature type="transmembrane region" description="Helical" evidence="9">
    <location>
        <begin position="381"/>
        <end position="400"/>
    </location>
</feature>
<keyword evidence="4" id="KW-1003">Cell membrane</keyword>
<evidence type="ECO:0000256" key="8">
    <source>
        <dbReference type="ARBA" id="ARBA00023136"/>
    </source>
</evidence>
<evidence type="ECO:0000256" key="5">
    <source>
        <dbReference type="ARBA" id="ARBA00022692"/>
    </source>
</evidence>
<dbReference type="Pfam" id="PF05525">
    <property type="entry name" value="Branch_AA_trans"/>
    <property type="match status" value="1"/>
</dbReference>
<feature type="transmembrane region" description="Helical" evidence="9">
    <location>
        <begin position="349"/>
        <end position="369"/>
    </location>
</feature>
<reference evidence="10 11" key="1">
    <citation type="journal article" date="2015" name="Genome Announc.">
        <title>Expanding the biotechnology potential of lactobacilli through comparative genomics of 213 strains and associated genera.</title>
        <authorList>
            <person name="Sun Z."/>
            <person name="Harris H.M."/>
            <person name="McCann A."/>
            <person name="Guo C."/>
            <person name="Argimon S."/>
            <person name="Zhang W."/>
            <person name="Yang X."/>
            <person name="Jeffery I.B."/>
            <person name="Cooney J.C."/>
            <person name="Kagawa T.F."/>
            <person name="Liu W."/>
            <person name="Song Y."/>
            <person name="Salvetti E."/>
            <person name="Wrobel A."/>
            <person name="Rasinkangas P."/>
            <person name="Parkhill J."/>
            <person name="Rea M.C."/>
            <person name="O'Sullivan O."/>
            <person name="Ritari J."/>
            <person name="Douillard F.P."/>
            <person name="Paul Ross R."/>
            <person name="Yang R."/>
            <person name="Briner A.E."/>
            <person name="Felis G.E."/>
            <person name="de Vos W.M."/>
            <person name="Barrangou R."/>
            <person name="Klaenhammer T.R."/>
            <person name="Caufield P.W."/>
            <person name="Cui Y."/>
            <person name="Zhang H."/>
            <person name="O'Toole P.W."/>
        </authorList>
    </citation>
    <scope>NUCLEOTIDE SEQUENCE [LARGE SCALE GENOMIC DNA]</scope>
    <source>
        <strain evidence="10 11">DSM 19910</strain>
    </source>
</reference>
<dbReference type="EMBL" id="AZEF01000002">
    <property type="protein sequence ID" value="KRL03551.1"/>
    <property type="molecule type" value="Genomic_DNA"/>
</dbReference>
<dbReference type="GO" id="GO:0005304">
    <property type="term" value="F:L-valine transmembrane transporter activity"/>
    <property type="evidence" value="ECO:0007669"/>
    <property type="project" value="TreeGrafter"/>
</dbReference>
<dbReference type="PATRIC" id="fig|1423731.3.peg.1854"/>
<evidence type="ECO:0000256" key="3">
    <source>
        <dbReference type="ARBA" id="ARBA00022448"/>
    </source>
</evidence>
<feature type="transmembrane region" description="Helical" evidence="9">
    <location>
        <begin position="153"/>
        <end position="172"/>
    </location>
</feature>
<feature type="transmembrane region" description="Helical" evidence="9">
    <location>
        <begin position="276"/>
        <end position="308"/>
    </location>
</feature>
<keyword evidence="6 9" id="KW-0029">Amino-acid transport</keyword>
<dbReference type="InterPro" id="IPR004685">
    <property type="entry name" value="Brnchd-chn_aa_trnsp_Livcs"/>
</dbReference>
<dbReference type="GO" id="GO:0015190">
    <property type="term" value="F:L-leucine transmembrane transporter activity"/>
    <property type="evidence" value="ECO:0007669"/>
    <property type="project" value="TreeGrafter"/>
</dbReference>
<dbReference type="STRING" id="1423731.FC81_GL001805"/>
<keyword evidence="5 9" id="KW-0812">Transmembrane</keyword>
<keyword evidence="8 9" id="KW-0472">Membrane</keyword>
<dbReference type="Proteomes" id="UP000051621">
    <property type="component" value="Unassembled WGS sequence"/>
</dbReference>
<dbReference type="GO" id="GO:0015188">
    <property type="term" value="F:L-isoleucine transmembrane transporter activity"/>
    <property type="evidence" value="ECO:0007669"/>
    <property type="project" value="TreeGrafter"/>
</dbReference>
<keyword evidence="3 9" id="KW-0813">Transport</keyword>
<evidence type="ECO:0000256" key="9">
    <source>
        <dbReference type="RuleBase" id="RU362122"/>
    </source>
</evidence>
<organism evidence="10 11">
    <name type="scientific">Liquorilactobacillus capillatus DSM 19910</name>
    <dbReference type="NCBI Taxonomy" id="1423731"/>
    <lineage>
        <taxon>Bacteria</taxon>
        <taxon>Bacillati</taxon>
        <taxon>Bacillota</taxon>
        <taxon>Bacilli</taxon>
        <taxon>Lactobacillales</taxon>
        <taxon>Lactobacillaceae</taxon>
        <taxon>Liquorilactobacillus</taxon>
    </lineage>
</organism>
<feature type="transmembrane region" description="Helical" evidence="9">
    <location>
        <begin position="42"/>
        <end position="62"/>
    </location>
</feature>
<dbReference type="PANTHER" id="PTHR30588">
    <property type="entry name" value="BRANCHED-CHAIN AMINO ACID TRANSPORT SYSTEM 2 CARRIER PROTEIN"/>
    <property type="match status" value="1"/>
</dbReference>
<evidence type="ECO:0000313" key="11">
    <source>
        <dbReference type="Proteomes" id="UP000051621"/>
    </source>
</evidence>
<evidence type="ECO:0000256" key="2">
    <source>
        <dbReference type="ARBA" id="ARBA00008540"/>
    </source>
</evidence>
<proteinExistence type="inferred from homology"/>
<evidence type="ECO:0000313" key="10">
    <source>
        <dbReference type="EMBL" id="KRL03551.1"/>
    </source>
</evidence>
<dbReference type="GO" id="GO:0005886">
    <property type="term" value="C:plasma membrane"/>
    <property type="evidence" value="ECO:0007669"/>
    <property type="project" value="UniProtKB-SubCell"/>
</dbReference>
<name>A0A0R1M5Z9_9LACO</name>
<feature type="transmembrane region" description="Helical" evidence="9">
    <location>
        <begin position="83"/>
        <end position="101"/>
    </location>
</feature>
<accession>A0A0R1M5Z9</accession>
<dbReference type="GO" id="GO:0015818">
    <property type="term" value="P:isoleucine transport"/>
    <property type="evidence" value="ECO:0007669"/>
    <property type="project" value="TreeGrafter"/>
</dbReference>
<feature type="transmembrane region" description="Helical" evidence="9">
    <location>
        <begin position="320"/>
        <end position="343"/>
    </location>
</feature>
<keyword evidence="7 9" id="KW-1133">Transmembrane helix</keyword>
<feature type="transmembrane region" description="Helical" evidence="9">
    <location>
        <begin position="121"/>
        <end position="141"/>
    </location>
</feature>
<feature type="transmembrane region" description="Helical" evidence="9">
    <location>
        <begin position="204"/>
        <end position="221"/>
    </location>
</feature>
<comment type="similarity">
    <text evidence="2 9">Belongs to the branched chain amino acid transporter family.</text>
</comment>
<evidence type="ECO:0000256" key="4">
    <source>
        <dbReference type="ARBA" id="ARBA00022475"/>
    </source>
</evidence>
<dbReference type="RefSeq" id="WP_057741694.1">
    <property type="nucleotide sequence ID" value="NZ_AZEF01000002.1"/>
</dbReference>
<comment type="caution">
    <text evidence="10">The sequence shown here is derived from an EMBL/GenBank/DDBJ whole genome shotgun (WGS) entry which is preliminary data.</text>
</comment>
<comment type="subcellular location">
    <subcellularLocation>
        <location evidence="1 9">Cell membrane</location>
        <topology evidence="1 9">Multi-pass membrane protein</topology>
    </subcellularLocation>
</comment>
<dbReference type="OrthoDB" id="9783920at2"/>
<feature type="transmembrane region" description="Helical" evidence="9">
    <location>
        <begin position="12"/>
        <end position="30"/>
    </location>
</feature>
<evidence type="ECO:0000256" key="6">
    <source>
        <dbReference type="ARBA" id="ARBA00022970"/>
    </source>
</evidence>
<feature type="transmembrane region" description="Helical" evidence="9">
    <location>
        <begin position="420"/>
        <end position="440"/>
    </location>
</feature>
<protein>
    <recommendedName>
        <fullName evidence="9">Branched-chain amino acid transport system carrier protein</fullName>
    </recommendedName>
</protein>
<keyword evidence="11" id="KW-1185">Reference proteome</keyword>
<dbReference type="GO" id="GO:0015820">
    <property type="term" value="P:L-leucine transport"/>
    <property type="evidence" value="ECO:0007669"/>
    <property type="project" value="TreeGrafter"/>
</dbReference>
<gene>
    <name evidence="10" type="ORF">FC81_GL001805</name>
</gene>